<keyword evidence="2" id="KW-1185">Reference proteome</keyword>
<dbReference type="AlphaFoldDB" id="A0A7R9KY45"/>
<name>A0A7R9KY45_9ACAR</name>
<organism evidence="1">
    <name type="scientific">Medioppia subpectinata</name>
    <dbReference type="NCBI Taxonomy" id="1979941"/>
    <lineage>
        <taxon>Eukaryota</taxon>
        <taxon>Metazoa</taxon>
        <taxon>Ecdysozoa</taxon>
        <taxon>Arthropoda</taxon>
        <taxon>Chelicerata</taxon>
        <taxon>Arachnida</taxon>
        <taxon>Acari</taxon>
        <taxon>Acariformes</taxon>
        <taxon>Sarcoptiformes</taxon>
        <taxon>Oribatida</taxon>
        <taxon>Brachypylina</taxon>
        <taxon>Oppioidea</taxon>
        <taxon>Oppiidae</taxon>
        <taxon>Medioppia</taxon>
    </lineage>
</organism>
<sequence>MVVCFRNVDTECMKKMNDLNAMDDRELCISIDENVKRGQQMALNRAAIANSDGLFCYKQFYDKYYKKLEKLLMEEEGTNCPELLAKTTVHSVRKDATKAIAEITQAMITSKKP</sequence>
<evidence type="ECO:0000313" key="2">
    <source>
        <dbReference type="Proteomes" id="UP000759131"/>
    </source>
</evidence>
<evidence type="ECO:0000313" key="1">
    <source>
        <dbReference type="EMBL" id="CAD7630507.1"/>
    </source>
</evidence>
<protein>
    <submittedName>
        <fullName evidence="1">Uncharacterized protein</fullName>
    </submittedName>
</protein>
<dbReference type="EMBL" id="CAJPIZ010008192">
    <property type="protein sequence ID" value="CAG2110937.1"/>
    <property type="molecule type" value="Genomic_DNA"/>
</dbReference>
<gene>
    <name evidence="1" type="ORF">OSB1V03_LOCUS10920</name>
</gene>
<dbReference type="Proteomes" id="UP000759131">
    <property type="component" value="Unassembled WGS sequence"/>
</dbReference>
<proteinExistence type="predicted"/>
<dbReference type="EMBL" id="OC862767">
    <property type="protein sequence ID" value="CAD7630507.1"/>
    <property type="molecule type" value="Genomic_DNA"/>
</dbReference>
<accession>A0A7R9KY45</accession>
<reference evidence="1" key="1">
    <citation type="submission" date="2020-11" db="EMBL/GenBank/DDBJ databases">
        <authorList>
            <person name="Tran Van P."/>
        </authorList>
    </citation>
    <scope>NUCLEOTIDE SEQUENCE</scope>
</reference>